<evidence type="ECO:0000313" key="1">
    <source>
        <dbReference type="EMBL" id="KAA6383479.1"/>
    </source>
</evidence>
<comment type="caution">
    <text evidence="1">The sequence shown here is derived from an EMBL/GenBank/DDBJ whole genome shotgun (WGS) entry which is preliminary data.</text>
</comment>
<accession>A0A5J4VMB1</accession>
<name>A0A5J4VMB1_9EUKA</name>
<dbReference type="EMBL" id="SNRW01006226">
    <property type="protein sequence ID" value="KAA6383479.1"/>
    <property type="molecule type" value="Genomic_DNA"/>
</dbReference>
<feature type="non-terminal residue" evidence="1">
    <location>
        <position position="92"/>
    </location>
</feature>
<organism evidence="1 2">
    <name type="scientific">Streblomastix strix</name>
    <dbReference type="NCBI Taxonomy" id="222440"/>
    <lineage>
        <taxon>Eukaryota</taxon>
        <taxon>Metamonada</taxon>
        <taxon>Preaxostyla</taxon>
        <taxon>Oxymonadida</taxon>
        <taxon>Streblomastigidae</taxon>
        <taxon>Streblomastix</taxon>
    </lineage>
</organism>
<evidence type="ECO:0000313" key="2">
    <source>
        <dbReference type="Proteomes" id="UP000324800"/>
    </source>
</evidence>
<protein>
    <submittedName>
        <fullName evidence="1">Uncharacterized protein</fullName>
    </submittedName>
</protein>
<sequence>MKLFMNGKQQSFEKLNGKKLDLSNSSLRVPSIYEEASASHAFEDTDTFMSSRSNKSAQSFLKLPAGDQHCVSEVGEWKVWKDPDEEKDKQDD</sequence>
<dbReference type="Proteomes" id="UP000324800">
    <property type="component" value="Unassembled WGS sequence"/>
</dbReference>
<reference evidence="1 2" key="1">
    <citation type="submission" date="2019-03" db="EMBL/GenBank/DDBJ databases">
        <title>Single cell metagenomics reveals metabolic interactions within the superorganism composed of flagellate Streblomastix strix and complex community of Bacteroidetes bacteria on its surface.</title>
        <authorList>
            <person name="Treitli S.C."/>
            <person name="Kolisko M."/>
            <person name="Husnik F."/>
            <person name="Keeling P."/>
            <person name="Hampl V."/>
        </authorList>
    </citation>
    <scope>NUCLEOTIDE SEQUENCE [LARGE SCALE GENOMIC DNA]</scope>
    <source>
        <strain evidence="1">ST1C</strain>
    </source>
</reference>
<proteinExistence type="predicted"/>
<dbReference type="AlphaFoldDB" id="A0A5J4VMB1"/>
<gene>
    <name evidence="1" type="ORF">EZS28_020993</name>
</gene>